<comment type="caution">
    <text evidence="1">The sequence shown here is derived from an EMBL/GenBank/DDBJ whole genome shotgun (WGS) entry which is preliminary data.</text>
</comment>
<evidence type="ECO:0000313" key="1">
    <source>
        <dbReference type="EMBL" id="KAF5896259.1"/>
    </source>
</evidence>
<gene>
    <name evidence="1" type="ORF">DAT39_014031</name>
</gene>
<feature type="non-terminal residue" evidence="1">
    <location>
        <position position="169"/>
    </location>
</feature>
<evidence type="ECO:0000313" key="2">
    <source>
        <dbReference type="Proteomes" id="UP000727407"/>
    </source>
</evidence>
<keyword evidence="2" id="KW-1185">Reference proteome</keyword>
<dbReference type="EMBL" id="QNUK01000283">
    <property type="protein sequence ID" value="KAF5896259.1"/>
    <property type="molecule type" value="Genomic_DNA"/>
</dbReference>
<accession>A0A8J4UD34</accession>
<dbReference type="Proteomes" id="UP000727407">
    <property type="component" value="Unassembled WGS sequence"/>
</dbReference>
<protein>
    <submittedName>
        <fullName evidence="1">Semaphorin-3C</fullName>
    </submittedName>
</protein>
<sequence length="169" mass="18026">QDAISVIAGVVKLEMLEAKFLLSCLGTSFDLSTYLVPCTPGDEEMNMFVGSMVELARVVIPFEVLLPSKSKDMASPEDMVSLVKLKDGDEVDEPPKVDEILKTVDTELSGNPVPTISGDGVSLGILNIDGDLVMIPSVLGERLESGSLTSYVVVSLCSIILPFSSEEES</sequence>
<organism evidence="1 2">
    <name type="scientific">Clarias magur</name>
    <name type="common">Asian catfish</name>
    <name type="synonym">Macropteronotus magur</name>
    <dbReference type="NCBI Taxonomy" id="1594786"/>
    <lineage>
        <taxon>Eukaryota</taxon>
        <taxon>Metazoa</taxon>
        <taxon>Chordata</taxon>
        <taxon>Craniata</taxon>
        <taxon>Vertebrata</taxon>
        <taxon>Euteleostomi</taxon>
        <taxon>Actinopterygii</taxon>
        <taxon>Neopterygii</taxon>
        <taxon>Teleostei</taxon>
        <taxon>Ostariophysi</taxon>
        <taxon>Siluriformes</taxon>
        <taxon>Clariidae</taxon>
        <taxon>Clarias</taxon>
    </lineage>
</organism>
<proteinExistence type="predicted"/>
<reference evidence="1" key="1">
    <citation type="submission" date="2020-07" db="EMBL/GenBank/DDBJ databases">
        <title>Clarias magur genome sequencing, assembly and annotation.</title>
        <authorList>
            <person name="Kushwaha B."/>
            <person name="Kumar R."/>
            <person name="Das P."/>
            <person name="Joshi C.G."/>
            <person name="Kumar D."/>
            <person name="Nagpure N.S."/>
            <person name="Pandey M."/>
            <person name="Agarwal S."/>
            <person name="Srivastava S."/>
            <person name="Singh M."/>
            <person name="Sahoo L."/>
            <person name="Jayasankar P."/>
            <person name="Meher P.K."/>
            <person name="Koringa P.G."/>
            <person name="Iquebal M.A."/>
            <person name="Das S.P."/>
            <person name="Bit A."/>
            <person name="Patnaik S."/>
            <person name="Patel N."/>
            <person name="Shah T.M."/>
            <person name="Hinsu A."/>
            <person name="Jena J.K."/>
        </authorList>
    </citation>
    <scope>NUCLEOTIDE SEQUENCE</scope>
    <source>
        <strain evidence="1">CIFAMagur01</strain>
        <tissue evidence="1">Testis</tissue>
    </source>
</reference>
<name>A0A8J4UD34_CLAMG</name>
<feature type="non-terminal residue" evidence="1">
    <location>
        <position position="1"/>
    </location>
</feature>
<dbReference type="AlphaFoldDB" id="A0A8J4UD34"/>